<dbReference type="SMART" id="SM00248">
    <property type="entry name" value="ANK"/>
    <property type="match status" value="8"/>
</dbReference>
<keyword evidence="5" id="KW-1185">Reference proteome</keyword>
<feature type="non-terminal residue" evidence="4">
    <location>
        <position position="461"/>
    </location>
</feature>
<organism evidence="4 5">
    <name type="scientific">Aspergillus sclerotiicarbonarius (strain CBS 121057 / IBT 28362)</name>
    <dbReference type="NCBI Taxonomy" id="1448318"/>
    <lineage>
        <taxon>Eukaryota</taxon>
        <taxon>Fungi</taxon>
        <taxon>Dikarya</taxon>
        <taxon>Ascomycota</taxon>
        <taxon>Pezizomycotina</taxon>
        <taxon>Eurotiomycetes</taxon>
        <taxon>Eurotiomycetidae</taxon>
        <taxon>Eurotiales</taxon>
        <taxon>Aspergillaceae</taxon>
        <taxon>Aspergillus</taxon>
        <taxon>Aspergillus subgen. Circumdati</taxon>
    </lineage>
</organism>
<evidence type="ECO:0000256" key="3">
    <source>
        <dbReference type="PROSITE-ProRule" id="PRU00023"/>
    </source>
</evidence>
<evidence type="ECO:0000256" key="2">
    <source>
        <dbReference type="ARBA" id="ARBA00023043"/>
    </source>
</evidence>
<evidence type="ECO:0000313" key="4">
    <source>
        <dbReference type="EMBL" id="PYI09363.1"/>
    </source>
</evidence>
<dbReference type="PRINTS" id="PR01415">
    <property type="entry name" value="ANKYRIN"/>
</dbReference>
<dbReference type="EMBL" id="KZ826327">
    <property type="protein sequence ID" value="PYI09363.1"/>
    <property type="molecule type" value="Genomic_DNA"/>
</dbReference>
<dbReference type="STRING" id="1448318.A0A319FLH3"/>
<dbReference type="InterPro" id="IPR002110">
    <property type="entry name" value="Ankyrin_rpt"/>
</dbReference>
<dbReference type="PROSITE" id="PS50088">
    <property type="entry name" value="ANK_REPEAT"/>
    <property type="match status" value="5"/>
</dbReference>
<dbReference type="PROSITE" id="PS50297">
    <property type="entry name" value="ANK_REP_REGION"/>
    <property type="match status" value="5"/>
</dbReference>
<keyword evidence="2 3" id="KW-0040">ANK repeat</keyword>
<dbReference type="PANTHER" id="PTHR24166">
    <property type="entry name" value="ROLLING PEBBLES, ISOFORM B"/>
    <property type="match status" value="1"/>
</dbReference>
<evidence type="ECO:0000256" key="1">
    <source>
        <dbReference type="ARBA" id="ARBA00022737"/>
    </source>
</evidence>
<dbReference type="InterPro" id="IPR050889">
    <property type="entry name" value="Dendritic_Spine_Reg/Scaffold"/>
</dbReference>
<feature type="repeat" description="ANK" evidence="3">
    <location>
        <begin position="387"/>
        <end position="419"/>
    </location>
</feature>
<dbReference type="Pfam" id="PF12796">
    <property type="entry name" value="Ank_2"/>
    <property type="match status" value="2"/>
</dbReference>
<accession>A0A319FLH3</accession>
<feature type="repeat" description="ANK" evidence="3">
    <location>
        <begin position="354"/>
        <end position="386"/>
    </location>
</feature>
<dbReference type="InterPro" id="IPR036770">
    <property type="entry name" value="Ankyrin_rpt-contain_sf"/>
</dbReference>
<dbReference type="OrthoDB" id="366390at2759"/>
<name>A0A319FLH3_ASPSB</name>
<keyword evidence="1" id="KW-0677">Repeat</keyword>
<evidence type="ECO:0000313" key="5">
    <source>
        <dbReference type="Proteomes" id="UP000248423"/>
    </source>
</evidence>
<dbReference type="VEuPathDB" id="FungiDB:BO78DRAFT_337422"/>
<reference evidence="4 5" key="1">
    <citation type="submission" date="2018-02" db="EMBL/GenBank/DDBJ databases">
        <title>The genomes of Aspergillus section Nigri reveals drivers in fungal speciation.</title>
        <authorList>
            <consortium name="DOE Joint Genome Institute"/>
            <person name="Vesth T.C."/>
            <person name="Nybo J."/>
            <person name="Theobald S."/>
            <person name="Brandl J."/>
            <person name="Frisvad J.C."/>
            <person name="Nielsen K.F."/>
            <person name="Lyhne E.K."/>
            <person name="Kogle M.E."/>
            <person name="Kuo A."/>
            <person name="Riley R."/>
            <person name="Clum A."/>
            <person name="Nolan M."/>
            <person name="Lipzen A."/>
            <person name="Salamov A."/>
            <person name="Henrissat B."/>
            <person name="Wiebenga A."/>
            <person name="De vries R.P."/>
            <person name="Grigoriev I.V."/>
            <person name="Mortensen U.H."/>
            <person name="Andersen M.R."/>
            <person name="Baker S.E."/>
        </authorList>
    </citation>
    <scope>NUCLEOTIDE SEQUENCE [LARGE SCALE GENOMIC DNA]</scope>
    <source>
        <strain evidence="4 5">CBS 121057</strain>
    </source>
</reference>
<dbReference type="SUPFAM" id="SSF48403">
    <property type="entry name" value="Ankyrin repeat"/>
    <property type="match status" value="1"/>
</dbReference>
<dbReference type="Pfam" id="PF00023">
    <property type="entry name" value="Ank"/>
    <property type="match status" value="1"/>
</dbReference>
<dbReference type="Proteomes" id="UP000248423">
    <property type="component" value="Unassembled WGS sequence"/>
</dbReference>
<sequence>MPGLSDLPTDIHVLLYQNLDDIDDALRLRRTCRSLYRAFEPGSRQAILRVILRAILCNLDYLSYEDGNDGLHNWKRNTLIALDFLVKDLTRSSHKVPGVVCRWHTIRLLMDVLDYPKTNGIALLPSRYSEGIQISGPDPDPARPTGIDPGTLIYSSNGLQFLADSLLEGTDRDKGDALIWAAVNGLEAVIELMLEIGADVGFQVVGEVICEIDGQDITHEWVDDFSGSPLAQAVFRGHAGAARRLLDAGADVQDISGDGFTVLHWAAAKGYLEITKELLERGADMEACVKGGLTPLEVASQHGRVETAELLLDHGANVQGSVRGALWWALADDDSSVVPLLLDRGADPNYRSTQPRSPLFNAIRNNHRDVVSMLLDKGADIEYRNERGRTAFAKACKLGSVEIAELLLAKGASLHVKDNEGRTVLHLAAEKGSEEVLKWLLRKGLDVNAQDHAGQTPLTVA</sequence>
<feature type="repeat" description="ANK" evidence="3">
    <location>
        <begin position="291"/>
        <end position="323"/>
    </location>
</feature>
<dbReference type="AlphaFoldDB" id="A0A319FLH3"/>
<protein>
    <submittedName>
        <fullName evidence="4">Ankyrin</fullName>
    </submittedName>
</protein>
<gene>
    <name evidence="4" type="ORF">BO78DRAFT_337422</name>
</gene>
<feature type="repeat" description="ANK" evidence="3">
    <location>
        <begin position="258"/>
        <end position="290"/>
    </location>
</feature>
<feature type="repeat" description="ANK" evidence="3">
    <location>
        <begin position="420"/>
        <end position="452"/>
    </location>
</feature>
<dbReference type="PANTHER" id="PTHR24166:SF48">
    <property type="entry name" value="PROTEIN VAPYRIN"/>
    <property type="match status" value="1"/>
</dbReference>
<proteinExistence type="predicted"/>
<dbReference type="Gene3D" id="1.25.40.20">
    <property type="entry name" value="Ankyrin repeat-containing domain"/>
    <property type="match status" value="1"/>
</dbReference>